<name>A0ABQ3EQK8_9HYPH</name>
<evidence type="ECO:0000259" key="6">
    <source>
        <dbReference type="PROSITE" id="PS51085"/>
    </source>
</evidence>
<dbReference type="PROSITE" id="PS51085">
    <property type="entry name" value="2FE2S_FER_2"/>
    <property type="match status" value="1"/>
</dbReference>
<dbReference type="EMBL" id="BMXE01000008">
    <property type="protein sequence ID" value="GHB45756.1"/>
    <property type="molecule type" value="Genomic_DNA"/>
</dbReference>
<feature type="domain" description="2Fe-2S ferredoxin-type" evidence="6">
    <location>
        <begin position="8"/>
        <end position="84"/>
    </location>
</feature>
<reference evidence="8" key="1">
    <citation type="journal article" date="2019" name="Int. J. Syst. Evol. Microbiol.">
        <title>The Global Catalogue of Microorganisms (GCM) 10K type strain sequencing project: providing services to taxonomists for standard genome sequencing and annotation.</title>
        <authorList>
            <consortium name="The Broad Institute Genomics Platform"/>
            <consortium name="The Broad Institute Genome Sequencing Center for Infectious Disease"/>
            <person name="Wu L."/>
            <person name="Ma J."/>
        </authorList>
    </citation>
    <scope>NUCLEOTIDE SEQUENCE [LARGE SCALE GENOMIC DNA]</scope>
    <source>
        <strain evidence="8">KCTC 12861</strain>
    </source>
</reference>
<comment type="caution">
    <text evidence="7">The sequence shown here is derived from an EMBL/GenBank/DDBJ whole genome shotgun (WGS) entry which is preliminary data.</text>
</comment>
<dbReference type="InterPro" id="IPR012675">
    <property type="entry name" value="Beta-grasp_dom_sf"/>
</dbReference>
<dbReference type="InterPro" id="IPR002888">
    <property type="entry name" value="2Fe-2S-bd"/>
</dbReference>
<dbReference type="InterPro" id="IPR006058">
    <property type="entry name" value="2Fe2S_fd_BS"/>
</dbReference>
<dbReference type="InterPro" id="IPR036884">
    <property type="entry name" value="2Fe-2S-bd_dom_sf"/>
</dbReference>
<evidence type="ECO:0000256" key="1">
    <source>
        <dbReference type="ARBA" id="ARBA00022714"/>
    </source>
</evidence>
<evidence type="ECO:0000256" key="3">
    <source>
        <dbReference type="ARBA" id="ARBA00023002"/>
    </source>
</evidence>
<dbReference type="InterPro" id="IPR036010">
    <property type="entry name" value="2Fe-2S_ferredoxin-like_sf"/>
</dbReference>
<organism evidence="7 8">
    <name type="scientific">Pseudovibrio japonicus</name>
    <dbReference type="NCBI Taxonomy" id="366534"/>
    <lineage>
        <taxon>Bacteria</taxon>
        <taxon>Pseudomonadati</taxon>
        <taxon>Pseudomonadota</taxon>
        <taxon>Alphaproteobacteria</taxon>
        <taxon>Hyphomicrobiales</taxon>
        <taxon>Stappiaceae</taxon>
        <taxon>Pseudovibrio</taxon>
    </lineage>
</organism>
<evidence type="ECO:0000313" key="7">
    <source>
        <dbReference type="EMBL" id="GHB45756.1"/>
    </source>
</evidence>
<dbReference type="RefSeq" id="WP_189438474.1">
    <property type="nucleotide sequence ID" value="NZ_BMXE01000008.1"/>
</dbReference>
<dbReference type="PANTHER" id="PTHR44379:SF2">
    <property type="entry name" value="BLR6218 PROTEIN"/>
    <property type="match status" value="1"/>
</dbReference>
<dbReference type="PROSITE" id="PS00197">
    <property type="entry name" value="2FE2S_FER_1"/>
    <property type="match status" value="1"/>
</dbReference>
<evidence type="ECO:0000256" key="2">
    <source>
        <dbReference type="ARBA" id="ARBA00022723"/>
    </source>
</evidence>
<proteinExistence type="predicted"/>
<keyword evidence="3" id="KW-0560">Oxidoreductase</keyword>
<keyword evidence="4" id="KW-0408">Iron</keyword>
<keyword evidence="5" id="KW-0411">Iron-sulfur</keyword>
<dbReference type="Pfam" id="PF00111">
    <property type="entry name" value="Fer2"/>
    <property type="match status" value="1"/>
</dbReference>
<accession>A0ABQ3EQK8</accession>
<dbReference type="Gene3D" id="1.10.150.120">
    <property type="entry name" value="[2Fe-2S]-binding domain"/>
    <property type="match status" value="1"/>
</dbReference>
<evidence type="ECO:0000313" key="8">
    <source>
        <dbReference type="Proteomes" id="UP000637980"/>
    </source>
</evidence>
<keyword evidence="8" id="KW-1185">Reference proteome</keyword>
<dbReference type="Gene3D" id="3.10.20.30">
    <property type="match status" value="1"/>
</dbReference>
<gene>
    <name evidence="7" type="ORF">GCM10007094_39010</name>
</gene>
<dbReference type="InterPro" id="IPR001041">
    <property type="entry name" value="2Fe-2S_ferredoxin-type"/>
</dbReference>
<dbReference type="PANTHER" id="PTHR44379">
    <property type="entry name" value="OXIDOREDUCTASE WITH IRON-SULFUR SUBUNIT"/>
    <property type="match status" value="1"/>
</dbReference>
<protein>
    <submittedName>
        <fullName evidence="7">(2Fe-2S)-binding protein</fullName>
    </submittedName>
</protein>
<dbReference type="SUPFAM" id="SSF47741">
    <property type="entry name" value="CO dehydrogenase ISP C-domain like"/>
    <property type="match status" value="1"/>
</dbReference>
<dbReference type="SUPFAM" id="SSF54292">
    <property type="entry name" value="2Fe-2S ferredoxin-like"/>
    <property type="match status" value="1"/>
</dbReference>
<keyword evidence="1" id="KW-0001">2Fe-2S</keyword>
<dbReference type="Proteomes" id="UP000637980">
    <property type="component" value="Unassembled WGS sequence"/>
</dbReference>
<dbReference type="InterPro" id="IPR051452">
    <property type="entry name" value="Diverse_Oxidoreductases"/>
</dbReference>
<evidence type="ECO:0000256" key="4">
    <source>
        <dbReference type="ARBA" id="ARBA00023004"/>
    </source>
</evidence>
<keyword evidence="2" id="KW-0479">Metal-binding</keyword>
<sequence>MVSPVTPKDLKLKVNGIERSIPTDCDTPLLYVLREDFGLKGTRFGCGTGGCGACTVIADGKAVTSCDLPASAFAGQTIETVETLATGGDHPLLTAVLKLQAAQCCYCLPGILMAAKALLDDDPSPTRERIVSALDGNLCRCGAHPRIIRAITEAAAETGGAK</sequence>
<evidence type="ECO:0000256" key="5">
    <source>
        <dbReference type="ARBA" id="ARBA00023014"/>
    </source>
</evidence>
<dbReference type="Pfam" id="PF01799">
    <property type="entry name" value="Fer2_2"/>
    <property type="match status" value="1"/>
</dbReference>